<feature type="binding site" evidence="14 15">
    <location>
        <begin position="19"/>
        <end position="21"/>
    </location>
    <ligand>
        <name>substrate</name>
    </ligand>
</feature>
<feature type="binding site" evidence="14">
    <location>
        <position position="145"/>
    </location>
    <ligand>
        <name>substrate</name>
    </ligand>
</feature>
<keyword evidence="19" id="KW-1185">Reference proteome</keyword>
<keyword evidence="10 14" id="KW-0547">Nucleotide-binding</keyword>
<evidence type="ECO:0000313" key="18">
    <source>
        <dbReference type="EMBL" id="SUO96999.1"/>
    </source>
</evidence>
<comment type="subunit">
    <text evidence="5 14">Monomer.</text>
</comment>
<dbReference type="Pfam" id="PF00162">
    <property type="entry name" value="PGK"/>
    <property type="match status" value="1"/>
</dbReference>
<sequence>MRTLADIDVKDKRVLMRLDLNVPMKDGKITSDARIMAALPTIKLALDKGAAVLIMAHFGRPTEGEYDEAYSLAPVAKYLGEKLGQEVPLIKDYLENPPKVSPGEVVMLENVRFNKGEKKNDPELASKYAALCDVFVSDGFGVVHRAQASTVGVAEKAPVACAGLLVQKEVETLEKILKNPARPMMAIVGGSKVSTKLLVLKALLEKVDTLIPGGGIANTFLAAQGYSVGSSLYEPDLLEEARQMLASAKQRGVNIPLPVDVVVGTEFSADTKTQTKSVEDVAPNEMILDIGPETAANYARMIAEMKTIVWNGPVGVFEMEPFAEGTKVMCDAIAKTPAFTFAGGGDTISAIGQFGIEDKVDYISTGGGSMLEYLEGKALPGVEVLK</sequence>
<feature type="binding site" evidence="14 16">
    <location>
        <begin position="344"/>
        <end position="347"/>
    </location>
    <ligand>
        <name>ATP</name>
        <dbReference type="ChEBI" id="CHEBI:30616"/>
    </ligand>
</feature>
<comment type="similarity">
    <text evidence="4 14 17">Belongs to the phosphoglycerate kinase family.</text>
</comment>
<feature type="binding site" evidence="15">
    <location>
        <position position="34"/>
    </location>
    <ligand>
        <name>(2R)-3-phosphoglycerate</name>
        <dbReference type="ChEBI" id="CHEBI:58272"/>
    </ligand>
</feature>
<evidence type="ECO:0000256" key="14">
    <source>
        <dbReference type="HAMAP-Rule" id="MF_00145"/>
    </source>
</evidence>
<dbReference type="EC" id="2.7.2.3" evidence="6 14"/>
<dbReference type="Gene3D" id="3.40.50.1260">
    <property type="entry name" value="Phosphoglycerate kinase, N-terminal domain"/>
    <property type="match status" value="2"/>
</dbReference>
<dbReference type="PIRSF" id="PIRSF000724">
    <property type="entry name" value="Pgk"/>
    <property type="match status" value="1"/>
</dbReference>
<protein>
    <recommendedName>
        <fullName evidence="7 14">Phosphoglycerate kinase</fullName>
        <ecNumber evidence="6 14">2.7.2.3</ecNumber>
    </recommendedName>
</protein>
<evidence type="ECO:0000313" key="19">
    <source>
        <dbReference type="Proteomes" id="UP000254601"/>
    </source>
</evidence>
<keyword evidence="11 14" id="KW-0418">Kinase</keyword>
<keyword evidence="9 14" id="KW-0808">Transferase</keyword>
<dbReference type="InterPro" id="IPR015824">
    <property type="entry name" value="Phosphoglycerate_kinase_N"/>
</dbReference>
<dbReference type="PRINTS" id="PR00477">
    <property type="entry name" value="PHGLYCKINASE"/>
</dbReference>
<evidence type="ECO:0000256" key="8">
    <source>
        <dbReference type="ARBA" id="ARBA00022490"/>
    </source>
</evidence>
<comment type="pathway">
    <text evidence="3 14">Carbohydrate degradation; glycolysis; pyruvate from D-glyceraldehyde 3-phosphate: step 2/5.</text>
</comment>
<feature type="binding site" evidence="15">
    <location>
        <position position="112"/>
    </location>
    <ligand>
        <name>(2R)-3-phosphoglycerate</name>
        <dbReference type="ChEBI" id="CHEBI:58272"/>
    </ligand>
</feature>
<evidence type="ECO:0000256" key="17">
    <source>
        <dbReference type="RuleBase" id="RU000532"/>
    </source>
</evidence>
<evidence type="ECO:0000256" key="3">
    <source>
        <dbReference type="ARBA" id="ARBA00004838"/>
    </source>
</evidence>
<dbReference type="GO" id="GO:0005524">
    <property type="term" value="F:ATP binding"/>
    <property type="evidence" value="ECO:0007669"/>
    <property type="project" value="UniProtKB-KW"/>
</dbReference>
<evidence type="ECO:0000256" key="16">
    <source>
        <dbReference type="PIRSR" id="PIRSR000724-2"/>
    </source>
</evidence>
<dbReference type="FunFam" id="3.40.50.1260:FF:000002">
    <property type="entry name" value="Phosphoglycerate kinase"/>
    <property type="match status" value="1"/>
</dbReference>
<dbReference type="PANTHER" id="PTHR11406">
    <property type="entry name" value="PHOSPHOGLYCERATE KINASE"/>
    <property type="match status" value="1"/>
</dbReference>
<feature type="binding site" evidence="14 16">
    <location>
        <position position="196"/>
    </location>
    <ligand>
        <name>ATP</name>
        <dbReference type="ChEBI" id="CHEBI:30616"/>
    </ligand>
</feature>
<evidence type="ECO:0000256" key="9">
    <source>
        <dbReference type="ARBA" id="ARBA00022679"/>
    </source>
</evidence>
<dbReference type="OrthoDB" id="9808460at2"/>
<dbReference type="UniPathway" id="UPA00109">
    <property type="reaction ID" value="UER00185"/>
</dbReference>
<comment type="caution">
    <text evidence="14">Lacks conserved residue(s) required for the propagation of feature annotation.</text>
</comment>
<evidence type="ECO:0000256" key="4">
    <source>
        <dbReference type="ARBA" id="ARBA00008982"/>
    </source>
</evidence>
<dbReference type="Proteomes" id="UP000254601">
    <property type="component" value="Unassembled WGS sequence"/>
</dbReference>
<name>A0A380MWQ9_9GAMM</name>
<dbReference type="InterPro" id="IPR036043">
    <property type="entry name" value="Phosphoglycerate_kinase_sf"/>
</dbReference>
<feature type="binding site" evidence="14">
    <location>
        <position position="112"/>
    </location>
    <ligand>
        <name>substrate</name>
    </ligand>
</feature>
<dbReference type="GO" id="GO:0006096">
    <property type="term" value="P:glycolytic process"/>
    <property type="evidence" value="ECO:0007669"/>
    <property type="project" value="UniProtKB-UniRule"/>
</dbReference>
<proteinExistence type="inferred from homology"/>
<feature type="binding site" evidence="14 15">
    <location>
        <begin position="57"/>
        <end position="60"/>
    </location>
    <ligand>
        <name>substrate</name>
    </ligand>
</feature>
<dbReference type="RefSeq" id="WP_072576739.1">
    <property type="nucleotide sequence ID" value="NZ_LWHB01000094.1"/>
</dbReference>
<dbReference type="GO" id="GO:0006094">
    <property type="term" value="P:gluconeogenesis"/>
    <property type="evidence" value="ECO:0007669"/>
    <property type="project" value="TreeGrafter"/>
</dbReference>
<dbReference type="EMBL" id="UHIC01000001">
    <property type="protein sequence ID" value="SUO96999.1"/>
    <property type="molecule type" value="Genomic_DNA"/>
</dbReference>
<dbReference type="HAMAP" id="MF_00145">
    <property type="entry name" value="Phosphoglyc_kinase"/>
    <property type="match status" value="1"/>
</dbReference>
<evidence type="ECO:0000256" key="15">
    <source>
        <dbReference type="PIRSR" id="PIRSR000724-1"/>
    </source>
</evidence>
<feature type="binding site" evidence="14">
    <location>
        <position position="34"/>
    </location>
    <ligand>
        <name>substrate</name>
    </ligand>
</feature>
<evidence type="ECO:0000256" key="13">
    <source>
        <dbReference type="ARBA" id="ARBA00023152"/>
    </source>
</evidence>
<evidence type="ECO:0000256" key="12">
    <source>
        <dbReference type="ARBA" id="ARBA00022840"/>
    </source>
</evidence>
<accession>A0A380MWQ9</accession>
<dbReference type="FunFam" id="3.40.50.1260:FF:000001">
    <property type="entry name" value="Phosphoglycerate kinase"/>
    <property type="match status" value="1"/>
</dbReference>
<evidence type="ECO:0000256" key="7">
    <source>
        <dbReference type="ARBA" id="ARBA00016471"/>
    </source>
</evidence>
<comment type="subcellular location">
    <subcellularLocation>
        <location evidence="2 14">Cytoplasm</location>
    </subcellularLocation>
</comment>
<evidence type="ECO:0000256" key="2">
    <source>
        <dbReference type="ARBA" id="ARBA00004496"/>
    </source>
</evidence>
<evidence type="ECO:0000256" key="10">
    <source>
        <dbReference type="ARBA" id="ARBA00022741"/>
    </source>
</evidence>
<reference evidence="18 19" key="1">
    <citation type="submission" date="2018-06" db="EMBL/GenBank/DDBJ databases">
        <authorList>
            <consortium name="Pathogen Informatics"/>
            <person name="Doyle S."/>
        </authorList>
    </citation>
    <scope>NUCLEOTIDE SEQUENCE [LARGE SCALE GENOMIC DNA]</scope>
    <source>
        <strain evidence="18 19">NCTC13337</strain>
    </source>
</reference>
<keyword evidence="13 14" id="KW-0324">Glycolysis</keyword>
<dbReference type="GO" id="GO:0004618">
    <property type="term" value="F:phosphoglycerate kinase activity"/>
    <property type="evidence" value="ECO:0007669"/>
    <property type="project" value="UniProtKB-UniRule"/>
</dbReference>
<dbReference type="AlphaFoldDB" id="A0A380MWQ9"/>
<organism evidence="18 19">
    <name type="scientific">Suttonella ornithocola</name>
    <dbReference type="NCBI Taxonomy" id="279832"/>
    <lineage>
        <taxon>Bacteria</taxon>
        <taxon>Pseudomonadati</taxon>
        <taxon>Pseudomonadota</taxon>
        <taxon>Gammaproteobacteria</taxon>
        <taxon>Cardiobacteriales</taxon>
        <taxon>Cardiobacteriaceae</taxon>
        <taxon>Suttonella</taxon>
    </lineage>
</organism>
<keyword evidence="8 14" id="KW-0963">Cytoplasm</keyword>
<dbReference type="InterPro" id="IPR001576">
    <property type="entry name" value="Phosphoglycerate_kinase"/>
</dbReference>
<feature type="binding site" evidence="15">
    <location>
        <position position="145"/>
    </location>
    <ligand>
        <name>(2R)-3-phosphoglycerate</name>
        <dbReference type="ChEBI" id="CHEBI:58272"/>
    </ligand>
</feature>
<dbReference type="GO" id="GO:0005829">
    <property type="term" value="C:cytosol"/>
    <property type="evidence" value="ECO:0007669"/>
    <property type="project" value="TreeGrafter"/>
</dbReference>
<evidence type="ECO:0000256" key="11">
    <source>
        <dbReference type="ARBA" id="ARBA00022777"/>
    </source>
</evidence>
<evidence type="ECO:0000256" key="6">
    <source>
        <dbReference type="ARBA" id="ARBA00013061"/>
    </source>
</evidence>
<dbReference type="InterPro" id="IPR015911">
    <property type="entry name" value="Phosphoglycerate_kinase_CS"/>
</dbReference>
<dbReference type="PROSITE" id="PS00111">
    <property type="entry name" value="PGLYCERATE_KINASE"/>
    <property type="match status" value="1"/>
</dbReference>
<dbReference type="PANTHER" id="PTHR11406:SF23">
    <property type="entry name" value="PHOSPHOGLYCERATE KINASE 1, CHLOROPLASTIC-RELATED"/>
    <property type="match status" value="1"/>
</dbReference>
<dbReference type="GO" id="GO:0043531">
    <property type="term" value="F:ADP binding"/>
    <property type="evidence" value="ECO:0007669"/>
    <property type="project" value="TreeGrafter"/>
</dbReference>
<gene>
    <name evidence="14 18" type="primary">pgk</name>
    <name evidence="18" type="ORF">NCTC13337_02119</name>
</gene>
<keyword evidence="12 14" id="KW-0067">ATP-binding</keyword>
<comment type="catalytic activity">
    <reaction evidence="1 14 17">
        <text>(2R)-3-phosphoglycerate + ATP = (2R)-3-phospho-glyceroyl phosphate + ADP</text>
        <dbReference type="Rhea" id="RHEA:14801"/>
        <dbReference type="ChEBI" id="CHEBI:30616"/>
        <dbReference type="ChEBI" id="CHEBI:57604"/>
        <dbReference type="ChEBI" id="CHEBI:58272"/>
        <dbReference type="ChEBI" id="CHEBI:456216"/>
        <dbReference type="EC" id="2.7.2.3"/>
    </reaction>
</comment>
<evidence type="ECO:0000256" key="1">
    <source>
        <dbReference type="ARBA" id="ARBA00000642"/>
    </source>
</evidence>
<feature type="binding site" evidence="14 16">
    <location>
        <position position="318"/>
    </location>
    <ligand>
        <name>ATP</name>
        <dbReference type="ChEBI" id="CHEBI:30616"/>
    </ligand>
</feature>
<dbReference type="SUPFAM" id="SSF53748">
    <property type="entry name" value="Phosphoglycerate kinase"/>
    <property type="match status" value="1"/>
</dbReference>
<evidence type="ECO:0000256" key="5">
    <source>
        <dbReference type="ARBA" id="ARBA00011245"/>
    </source>
</evidence>